<dbReference type="InterPro" id="IPR050126">
    <property type="entry name" value="Ap4A_hydrolase"/>
</dbReference>
<feature type="domain" description="Calcineurin-like phosphoesterase" evidence="1">
    <location>
        <begin position="85"/>
        <end position="286"/>
    </location>
</feature>
<dbReference type="AlphaFoldDB" id="A0A2I2FBB9"/>
<keyword evidence="3" id="KW-1185">Reference proteome</keyword>
<dbReference type="Pfam" id="PF00149">
    <property type="entry name" value="Metallophos"/>
    <property type="match status" value="1"/>
</dbReference>
<accession>A0A2I2FBB9</accession>
<gene>
    <name evidence="2" type="ORF">BDW47DRAFT_106039</name>
</gene>
<dbReference type="PROSITE" id="PS51257">
    <property type="entry name" value="PROKAR_LIPOPROTEIN"/>
    <property type="match status" value="1"/>
</dbReference>
<dbReference type="GeneID" id="36519854"/>
<dbReference type="InterPro" id="IPR029052">
    <property type="entry name" value="Metallo-depent_PP-like"/>
</dbReference>
<dbReference type="OrthoDB" id="10267127at2759"/>
<dbReference type="GO" id="GO:0005737">
    <property type="term" value="C:cytoplasm"/>
    <property type="evidence" value="ECO:0007669"/>
    <property type="project" value="TreeGrafter"/>
</dbReference>
<dbReference type="CDD" id="cd00144">
    <property type="entry name" value="MPP_PPP_family"/>
    <property type="match status" value="1"/>
</dbReference>
<dbReference type="Gene3D" id="3.60.21.10">
    <property type="match status" value="1"/>
</dbReference>
<dbReference type="GO" id="GO:0000298">
    <property type="term" value="F:endopolyphosphatase activity"/>
    <property type="evidence" value="ECO:0007669"/>
    <property type="project" value="TreeGrafter"/>
</dbReference>
<dbReference type="InterPro" id="IPR004843">
    <property type="entry name" value="Calcineurin-like_PHP"/>
</dbReference>
<name>A0A2I2FBB9_ASPCN</name>
<dbReference type="EMBL" id="KZ559139">
    <property type="protein sequence ID" value="PLB37917.1"/>
    <property type="molecule type" value="Genomic_DNA"/>
</dbReference>
<dbReference type="SUPFAM" id="SSF56300">
    <property type="entry name" value="Metallo-dependent phosphatases"/>
    <property type="match status" value="1"/>
</dbReference>
<sequence length="336" mass="36898">MVPRLWRHPTIYLVVILACLIGRKLVLSPWLQPLPNTNMGPDAENTPDEVNVQSALENLILMKTLDPALLPQRNISAAEASSSRRLVFVGDVHGCRDELERLLQKVSFNPNNDHLIFTGDLINKGPDSLGAVDLARRYSASCVRGNHEDRILRLRRKLIAPSGAVDEEKEDKHSARDRPLALALNDDQAQWLEACPVILRIGRVPGMGEVAVVHGGVVPGVELEKQDPESVMTMLTIDSKTGEPSSKRGRGDKWAKVYNKHQSAILTKSKPKEKAEEDITTIIYGHDSKNSLSLKKYTKGLDSGCVKGGKLTALVVGANGLQEIVQVKCDGYEGKK</sequence>
<dbReference type="PANTHER" id="PTHR42850">
    <property type="entry name" value="METALLOPHOSPHOESTERASE"/>
    <property type="match status" value="1"/>
</dbReference>
<dbReference type="STRING" id="41067.A0A2I2FBB9"/>
<evidence type="ECO:0000259" key="1">
    <source>
        <dbReference type="Pfam" id="PF00149"/>
    </source>
</evidence>
<protein>
    <submittedName>
        <fullName evidence="2">Metallo-dependent phosphatase</fullName>
    </submittedName>
</protein>
<proteinExistence type="predicted"/>
<dbReference type="PANTHER" id="PTHR42850:SF4">
    <property type="entry name" value="ZINC-DEPENDENT ENDOPOLYPHOSPHATASE"/>
    <property type="match status" value="1"/>
</dbReference>
<evidence type="ECO:0000313" key="2">
    <source>
        <dbReference type="EMBL" id="PLB37917.1"/>
    </source>
</evidence>
<dbReference type="Proteomes" id="UP000234585">
    <property type="component" value="Unassembled WGS sequence"/>
</dbReference>
<reference evidence="2 3" key="1">
    <citation type="submission" date="2017-12" db="EMBL/GenBank/DDBJ databases">
        <authorList>
            <consortium name="DOE Joint Genome Institute"/>
            <person name="Haridas S."/>
            <person name="Kjaerbolling I."/>
            <person name="Vesth T.C."/>
            <person name="Frisvad J.C."/>
            <person name="Nybo J.L."/>
            <person name="Theobald S."/>
            <person name="Kuo A."/>
            <person name="Bowyer P."/>
            <person name="Matsuda Y."/>
            <person name="Mondo S."/>
            <person name="Lyhne E.K."/>
            <person name="Kogle M.E."/>
            <person name="Clum A."/>
            <person name="Lipzen A."/>
            <person name="Salamov A."/>
            <person name="Ngan C.Y."/>
            <person name="Daum C."/>
            <person name="Chiniquy J."/>
            <person name="Barry K."/>
            <person name="LaButti K."/>
            <person name="Simmons B.A."/>
            <person name="Magnuson J.K."/>
            <person name="Mortensen U.H."/>
            <person name="Larsen T.O."/>
            <person name="Grigoriev I.V."/>
            <person name="Baker S.E."/>
            <person name="Andersen M.R."/>
            <person name="Nordberg H.P."/>
            <person name="Cantor M.N."/>
            <person name="Hua S.X."/>
        </authorList>
    </citation>
    <scope>NUCLEOTIDE SEQUENCE [LARGE SCALE GENOMIC DNA]</scope>
    <source>
        <strain evidence="2 3">CBS 102.13</strain>
    </source>
</reference>
<dbReference type="RefSeq" id="XP_024671929.1">
    <property type="nucleotide sequence ID" value="XM_024812694.1"/>
</dbReference>
<dbReference type="GO" id="GO:0006798">
    <property type="term" value="P:polyphosphate catabolic process"/>
    <property type="evidence" value="ECO:0007669"/>
    <property type="project" value="TreeGrafter"/>
</dbReference>
<organism evidence="2 3">
    <name type="scientific">Aspergillus candidus</name>
    <dbReference type="NCBI Taxonomy" id="41067"/>
    <lineage>
        <taxon>Eukaryota</taxon>
        <taxon>Fungi</taxon>
        <taxon>Dikarya</taxon>
        <taxon>Ascomycota</taxon>
        <taxon>Pezizomycotina</taxon>
        <taxon>Eurotiomycetes</taxon>
        <taxon>Eurotiomycetidae</taxon>
        <taxon>Eurotiales</taxon>
        <taxon>Aspergillaceae</taxon>
        <taxon>Aspergillus</taxon>
        <taxon>Aspergillus subgen. Circumdati</taxon>
    </lineage>
</organism>
<dbReference type="GO" id="GO:0016791">
    <property type="term" value="F:phosphatase activity"/>
    <property type="evidence" value="ECO:0007669"/>
    <property type="project" value="TreeGrafter"/>
</dbReference>
<evidence type="ECO:0000313" key="3">
    <source>
        <dbReference type="Proteomes" id="UP000234585"/>
    </source>
</evidence>